<evidence type="ECO:0000256" key="2">
    <source>
        <dbReference type="ARBA" id="ARBA00022801"/>
    </source>
</evidence>
<reference evidence="5" key="1">
    <citation type="submission" date="2018-05" db="EMBL/GenBank/DDBJ databases">
        <authorList>
            <person name="Cea G.-C."/>
            <person name="William W."/>
        </authorList>
    </citation>
    <scope>NUCLEOTIDE SEQUENCE [LARGE SCALE GENOMIC DNA]</scope>
    <source>
        <strain evidence="5">DB21MT 5</strain>
    </source>
</reference>
<organism evidence="4 5">
    <name type="scientific">Moritella yayanosii</name>
    <dbReference type="NCBI Taxonomy" id="69539"/>
    <lineage>
        <taxon>Bacteria</taxon>
        <taxon>Pseudomonadati</taxon>
        <taxon>Pseudomonadota</taxon>
        <taxon>Gammaproteobacteria</taxon>
        <taxon>Alteromonadales</taxon>
        <taxon>Moritellaceae</taxon>
        <taxon>Moritella</taxon>
    </lineage>
</organism>
<evidence type="ECO:0000313" key="5">
    <source>
        <dbReference type="Proteomes" id="UP000250163"/>
    </source>
</evidence>
<dbReference type="PANTHER" id="PTHR43046">
    <property type="entry name" value="GDP-MANNOSE MANNOSYL HYDROLASE"/>
    <property type="match status" value="1"/>
</dbReference>
<dbReference type="InterPro" id="IPR000086">
    <property type="entry name" value="NUDIX_hydrolase_dom"/>
</dbReference>
<dbReference type="CDD" id="cd02883">
    <property type="entry name" value="NUDIX_Hydrolase"/>
    <property type="match status" value="1"/>
</dbReference>
<keyword evidence="5" id="KW-1185">Reference proteome</keyword>
<dbReference type="EMBL" id="LS483250">
    <property type="protein sequence ID" value="SQD78805.1"/>
    <property type="molecule type" value="Genomic_DNA"/>
</dbReference>
<dbReference type="OrthoDB" id="9804442at2"/>
<name>A0A330LXG7_9GAMM</name>
<sequence length="181" mass="20438">MINQMPILRSTIHPDVTAPQNTDQRISTRGIITQGEEILLIFTARYHDYSLPGGGLHEDEDIITGLIREVEEETGAENINNIVPYGCYEELRPWYKGGFDSIKMVSYCFTCDANKQLGTPRLEENEIKNGVSALWINIHEAIAHNLEVIASHPRAGLSIERETYLLQKIAKGIVKKLYSIK</sequence>
<evidence type="ECO:0000313" key="4">
    <source>
        <dbReference type="EMBL" id="SQD78805.1"/>
    </source>
</evidence>
<dbReference type="AlphaFoldDB" id="A0A330LXG7"/>
<evidence type="ECO:0000256" key="1">
    <source>
        <dbReference type="ARBA" id="ARBA00001946"/>
    </source>
</evidence>
<dbReference type="PROSITE" id="PS00893">
    <property type="entry name" value="NUDIX_BOX"/>
    <property type="match status" value="1"/>
</dbReference>
<dbReference type="GO" id="GO:0016787">
    <property type="term" value="F:hydrolase activity"/>
    <property type="evidence" value="ECO:0007669"/>
    <property type="project" value="UniProtKB-KW"/>
</dbReference>
<dbReference type="Gene3D" id="3.90.79.10">
    <property type="entry name" value="Nucleoside Triphosphate Pyrophosphohydrolase"/>
    <property type="match status" value="1"/>
</dbReference>
<gene>
    <name evidence="4" type="ORF">MORIYA_2327</name>
</gene>
<dbReference type="SUPFAM" id="SSF55811">
    <property type="entry name" value="Nudix"/>
    <property type="match status" value="1"/>
</dbReference>
<feature type="domain" description="Nudix hydrolase" evidence="3">
    <location>
        <begin position="23"/>
        <end position="162"/>
    </location>
</feature>
<dbReference type="PANTHER" id="PTHR43046:SF15">
    <property type="entry name" value="MUTT_NUDIX FAMILY PROTEIN"/>
    <property type="match status" value="1"/>
</dbReference>
<dbReference type="Proteomes" id="UP000250163">
    <property type="component" value="Chromosome MORIYA"/>
</dbReference>
<accession>A0A330LXG7</accession>
<dbReference type="KEGG" id="mya:MORIYA_2327"/>
<proteinExistence type="predicted"/>
<comment type="cofactor">
    <cofactor evidence="1">
        <name>Mg(2+)</name>
        <dbReference type="ChEBI" id="CHEBI:18420"/>
    </cofactor>
</comment>
<keyword evidence="2" id="KW-0378">Hydrolase</keyword>
<dbReference type="RefSeq" id="WP_112715107.1">
    <property type="nucleotide sequence ID" value="NZ_LS483250.1"/>
</dbReference>
<protein>
    <submittedName>
        <fullName evidence="4">DNA mismatch repair protein MutT</fullName>
    </submittedName>
</protein>
<dbReference type="Pfam" id="PF00293">
    <property type="entry name" value="NUDIX"/>
    <property type="match status" value="1"/>
</dbReference>
<evidence type="ECO:0000259" key="3">
    <source>
        <dbReference type="PROSITE" id="PS51462"/>
    </source>
</evidence>
<dbReference type="InterPro" id="IPR015797">
    <property type="entry name" value="NUDIX_hydrolase-like_dom_sf"/>
</dbReference>
<dbReference type="PROSITE" id="PS51462">
    <property type="entry name" value="NUDIX"/>
    <property type="match status" value="1"/>
</dbReference>
<dbReference type="InterPro" id="IPR020084">
    <property type="entry name" value="NUDIX_hydrolase_CS"/>
</dbReference>